<gene>
    <name evidence="1" type="ORF">L6164_026693</name>
</gene>
<name>A0ACB9LRW0_BAUVA</name>
<accession>A0ACB9LRW0</accession>
<keyword evidence="2" id="KW-1185">Reference proteome</keyword>
<protein>
    <submittedName>
        <fullName evidence="1">Uncharacterized protein</fullName>
    </submittedName>
</protein>
<sequence length="126" mass="13297">MCGDAQFVGREEVSVHVDSCVSNEGGNGNAVSEFGNNGVQSNNELEVCVGTNISGKPSEGSVEIVLKLLKNIVREPENANVRRIRLSNPKIKEAVGDVAGGVELLSYVGFELREEDGENMGSDGSS</sequence>
<proteinExistence type="predicted"/>
<evidence type="ECO:0000313" key="1">
    <source>
        <dbReference type="EMBL" id="KAI4313737.1"/>
    </source>
</evidence>
<dbReference type="EMBL" id="CM039436">
    <property type="protein sequence ID" value="KAI4313737.1"/>
    <property type="molecule type" value="Genomic_DNA"/>
</dbReference>
<comment type="caution">
    <text evidence="1">The sequence shown here is derived from an EMBL/GenBank/DDBJ whole genome shotgun (WGS) entry which is preliminary data.</text>
</comment>
<organism evidence="1 2">
    <name type="scientific">Bauhinia variegata</name>
    <name type="common">Purple orchid tree</name>
    <name type="synonym">Phanera variegata</name>
    <dbReference type="NCBI Taxonomy" id="167791"/>
    <lineage>
        <taxon>Eukaryota</taxon>
        <taxon>Viridiplantae</taxon>
        <taxon>Streptophyta</taxon>
        <taxon>Embryophyta</taxon>
        <taxon>Tracheophyta</taxon>
        <taxon>Spermatophyta</taxon>
        <taxon>Magnoliopsida</taxon>
        <taxon>eudicotyledons</taxon>
        <taxon>Gunneridae</taxon>
        <taxon>Pentapetalae</taxon>
        <taxon>rosids</taxon>
        <taxon>fabids</taxon>
        <taxon>Fabales</taxon>
        <taxon>Fabaceae</taxon>
        <taxon>Cercidoideae</taxon>
        <taxon>Cercideae</taxon>
        <taxon>Bauhiniinae</taxon>
        <taxon>Bauhinia</taxon>
    </lineage>
</organism>
<evidence type="ECO:0000313" key="2">
    <source>
        <dbReference type="Proteomes" id="UP000828941"/>
    </source>
</evidence>
<reference evidence="1 2" key="1">
    <citation type="journal article" date="2022" name="DNA Res.">
        <title>Chromosomal-level genome assembly of the orchid tree Bauhinia variegata (Leguminosae; Cercidoideae) supports the allotetraploid origin hypothesis of Bauhinia.</title>
        <authorList>
            <person name="Zhong Y."/>
            <person name="Chen Y."/>
            <person name="Zheng D."/>
            <person name="Pang J."/>
            <person name="Liu Y."/>
            <person name="Luo S."/>
            <person name="Meng S."/>
            <person name="Qian L."/>
            <person name="Wei D."/>
            <person name="Dai S."/>
            <person name="Zhou R."/>
        </authorList>
    </citation>
    <scope>NUCLEOTIDE SEQUENCE [LARGE SCALE GENOMIC DNA]</scope>
    <source>
        <strain evidence="1">BV-YZ2020</strain>
    </source>
</reference>
<dbReference type="Proteomes" id="UP000828941">
    <property type="component" value="Chromosome 11"/>
</dbReference>